<name>A0A7Y8H031_9BURK</name>
<proteinExistence type="predicted"/>
<keyword evidence="2" id="KW-1185">Reference proteome</keyword>
<organism evidence="1 2">
    <name type="scientific">Hydrogenophaga aromaticivorans</name>
    <dbReference type="NCBI Taxonomy" id="2610898"/>
    <lineage>
        <taxon>Bacteria</taxon>
        <taxon>Pseudomonadati</taxon>
        <taxon>Pseudomonadota</taxon>
        <taxon>Betaproteobacteria</taxon>
        <taxon>Burkholderiales</taxon>
        <taxon>Comamonadaceae</taxon>
        <taxon>Hydrogenophaga</taxon>
    </lineage>
</organism>
<gene>
    <name evidence="1" type="ORF">F3K02_22535</name>
</gene>
<dbReference type="Proteomes" id="UP000545507">
    <property type="component" value="Unassembled WGS sequence"/>
</dbReference>
<dbReference type="Pfam" id="PF13489">
    <property type="entry name" value="Methyltransf_23"/>
    <property type="match status" value="1"/>
</dbReference>
<keyword evidence="1" id="KW-0489">Methyltransferase</keyword>
<dbReference type="GO" id="GO:0008168">
    <property type="term" value="F:methyltransferase activity"/>
    <property type="evidence" value="ECO:0007669"/>
    <property type="project" value="UniProtKB-KW"/>
</dbReference>
<dbReference type="GO" id="GO:0032259">
    <property type="term" value="P:methylation"/>
    <property type="evidence" value="ECO:0007669"/>
    <property type="project" value="UniProtKB-KW"/>
</dbReference>
<dbReference type="AlphaFoldDB" id="A0A7Y8H031"/>
<comment type="caution">
    <text evidence="1">The sequence shown here is derived from an EMBL/GenBank/DDBJ whole genome shotgun (WGS) entry which is preliminary data.</text>
</comment>
<dbReference type="SUPFAM" id="SSF53335">
    <property type="entry name" value="S-adenosyl-L-methionine-dependent methyltransferases"/>
    <property type="match status" value="1"/>
</dbReference>
<dbReference type="InterPro" id="IPR029063">
    <property type="entry name" value="SAM-dependent_MTases_sf"/>
</dbReference>
<dbReference type="EMBL" id="VYGV01000025">
    <property type="protein sequence ID" value="NWF48010.1"/>
    <property type="molecule type" value="Genomic_DNA"/>
</dbReference>
<protein>
    <submittedName>
        <fullName evidence="1">Methyltransferase domain-containing protein</fullName>
    </submittedName>
</protein>
<accession>A0A7Y8H031</accession>
<evidence type="ECO:0000313" key="2">
    <source>
        <dbReference type="Proteomes" id="UP000545507"/>
    </source>
</evidence>
<keyword evidence="1" id="KW-0808">Transferase</keyword>
<dbReference type="Gene3D" id="3.40.50.150">
    <property type="entry name" value="Vaccinia Virus protein VP39"/>
    <property type="match status" value="1"/>
</dbReference>
<evidence type="ECO:0000313" key="1">
    <source>
        <dbReference type="EMBL" id="NWF48010.1"/>
    </source>
</evidence>
<reference evidence="1 2" key="1">
    <citation type="submission" date="2019-09" db="EMBL/GenBank/DDBJ databases">
        <title>Hydrogenophaga aromatica sp. nov., isolated from a para-xylene-degrading enrichment culture.</title>
        <authorList>
            <person name="Tancsics A."/>
            <person name="Banerjee S."/>
        </authorList>
    </citation>
    <scope>NUCLEOTIDE SEQUENCE [LARGE SCALE GENOMIC DNA]</scope>
    <source>
        <strain evidence="1 2">D2P1</strain>
    </source>
</reference>
<sequence length="270" mass="30466">MSTRKELILRDIDTRGLGLEIGPSHNPVAPKRDGFQVHVMDHLTREGLVEKYKDHGVQLDNIEEVDFVWSGQSFKELTGGTCQYDWIIASHVIEHTPDLIAFLNECESILKPGGVLSLAVPDKRYCFDRFRPVTGLGKIIDAHLAKDTIHSPGNVAEYYMNVVAKDGRIAWSGNEPGDYRFLHGLSNASCGIQIVREQRAYLDIHAWCFVPHSFRLLVQDLHALKFIHLQECTFLPTVGHEFFMTLSKRAAFPEATRMELVLAAEKDLLG</sequence>